<evidence type="ECO:0000259" key="16">
    <source>
        <dbReference type="Pfam" id="PF00593"/>
    </source>
</evidence>
<evidence type="ECO:0000256" key="8">
    <source>
        <dbReference type="ARBA" id="ARBA00023004"/>
    </source>
</evidence>
<keyword evidence="18" id="KW-0675">Receptor</keyword>
<dbReference type="PROSITE" id="PS52016">
    <property type="entry name" value="TONB_DEPENDENT_REC_3"/>
    <property type="match status" value="1"/>
</dbReference>
<reference evidence="18 19" key="2">
    <citation type="journal article" date="2003" name="DNA Res.">
        <title>Complete genome structure of Gloeobacter violaceus PCC 7421, a cyanobacterium that lacks thylakoids (supplement).</title>
        <authorList>
            <person name="Nakamura Y."/>
            <person name="Kaneko T."/>
            <person name="Sato S."/>
            <person name="Mimuro M."/>
            <person name="Miyashita H."/>
            <person name="Tsuchiya T."/>
            <person name="Sasamoto S."/>
            <person name="Watanabe A."/>
            <person name="Kawashima K."/>
            <person name="Kishida Y."/>
            <person name="Kiyokawa C."/>
            <person name="Kohara M."/>
            <person name="Matsumoto M."/>
            <person name="Matsuno A."/>
            <person name="Nakazaki N."/>
            <person name="Shimpo S."/>
            <person name="Takeuchi C."/>
            <person name="Yamada M."/>
            <person name="Tabata S."/>
        </authorList>
    </citation>
    <scope>NUCLEOTIDE SEQUENCE [LARGE SCALE GENOMIC DNA]</scope>
    <source>
        <strain evidence="19">ATCC 29082 / PCC 7421</strain>
    </source>
</reference>
<dbReference type="NCBIfam" id="TIGR01783">
    <property type="entry name" value="TonB-siderophor"/>
    <property type="match status" value="1"/>
</dbReference>
<dbReference type="InterPro" id="IPR010105">
    <property type="entry name" value="TonB_sidphr_rcpt"/>
</dbReference>
<dbReference type="EnsemblBacteria" id="BAC88290">
    <property type="protein sequence ID" value="BAC88290"/>
    <property type="gene ID" value="BAC88290"/>
</dbReference>
<dbReference type="STRING" id="251221.gene:10757821"/>
<evidence type="ECO:0000256" key="10">
    <source>
        <dbReference type="ARBA" id="ARBA00023077"/>
    </source>
</evidence>
<evidence type="ECO:0000256" key="6">
    <source>
        <dbReference type="ARBA" id="ARBA00022692"/>
    </source>
</evidence>
<evidence type="ECO:0000256" key="5">
    <source>
        <dbReference type="ARBA" id="ARBA00022496"/>
    </source>
</evidence>
<dbReference type="HOGENOM" id="CLU_008287_9_4_3"/>
<dbReference type="GO" id="GO:0033214">
    <property type="term" value="P:siderophore-iron import into cell"/>
    <property type="evidence" value="ECO:0000318"/>
    <property type="project" value="GO_Central"/>
</dbReference>
<evidence type="ECO:0000313" key="19">
    <source>
        <dbReference type="Proteomes" id="UP000000557"/>
    </source>
</evidence>
<dbReference type="Gene3D" id="2.170.130.10">
    <property type="entry name" value="TonB-dependent receptor, plug domain"/>
    <property type="match status" value="1"/>
</dbReference>
<dbReference type="PANTHER" id="PTHR32552">
    <property type="entry name" value="FERRICHROME IRON RECEPTOR-RELATED"/>
    <property type="match status" value="1"/>
</dbReference>
<keyword evidence="6 13" id="KW-0812">Transmembrane</keyword>
<dbReference type="FunFam" id="2.40.170.20:FF:000005">
    <property type="entry name" value="TonB-dependent siderophore receptor"/>
    <property type="match status" value="1"/>
</dbReference>
<keyword evidence="11 13" id="KW-0472">Membrane</keyword>
<dbReference type="OrthoDB" id="9758472at2"/>
<evidence type="ECO:0000256" key="3">
    <source>
        <dbReference type="ARBA" id="ARBA00022448"/>
    </source>
</evidence>
<keyword evidence="8" id="KW-0408">Iron</keyword>
<dbReference type="SUPFAM" id="SSF56935">
    <property type="entry name" value="Porins"/>
    <property type="match status" value="1"/>
</dbReference>
<protein>
    <submittedName>
        <fullName evidence="18">Ferrichrome-iron receptor</fullName>
    </submittedName>
</protein>
<proteinExistence type="inferred from homology"/>
<feature type="domain" description="TonB-dependent receptor-like beta-barrel" evidence="16">
    <location>
        <begin position="316"/>
        <end position="754"/>
    </location>
</feature>
<evidence type="ECO:0000256" key="12">
    <source>
        <dbReference type="ARBA" id="ARBA00023237"/>
    </source>
</evidence>
<evidence type="ECO:0000256" key="2">
    <source>
        <dbReference type="ARBA" id="ARBA00009810"/>
    </source>
</evidence>
<dbReference type="EMBL" id="BA000045">
    <property type="protein sequence ID" value="BAC88290.1"/>
    <property type="molecule type" value="Genomic_DNA"/>
</dbReference>
<dbReference type="PATRIC" id="fig|251221.4.peg.355"/>
<evidence type="ECO:0000256" key="1">
    <source>
        <dbReference type="ARBA" id="ARBA00004571"/>
    </source>
</evidence>
<keyword evidence="9" id="KW-0406">Ion transport</keyword>
<dbReference type="GO" id="GO:0038023">
    <property type="term" value="F:signaling receptor activity"/>
    <property type="evidence" value="ECO:0007669"/>
    <property type="project" value="InterPro"/>
</dbReference>
<dbReference type="InterPro" id="IPR000531">
    <property type="entry name" value="Beta-barrel_TonB"/>
</dbReference>
<dbReference type="InterPro" id="IPR012910">
    <property type="entry name" value="Plug_dom"/>
</dbReference>
<dbReference type="Gene3D" id="2.40.170.20">
    <property type="entry name" value="TonB-dependent receptor, beta-barrel domain"/>
    <property type="match status" value="1"/>
</dbReference>
<keyword evidence="7" id="KW-0732">Signal</keyword>
<keyword evidence="10 14" id="KW-0798">TonB box</keyword>
<dbReference type="InterPro" id="IPR036942">
    <property type="entry name" value="Beta-barrel_TonB_sf"/>
</dbReference>
<dbReference type="eggNOG" id="COG3170">
    <property type="taxonomic scope" value="Bacteria"/>
</dbReference>
<organism evidence="18 19">
    <name type="scientific">Gloeobacter violaceus (strain ATCC 29082 / PCC 7421)</name>
    <dbReference type="NCBI Taxonomy" id="251221"/>
    <lineage>
        <taxon>Bacteria</taxon>
        <taxon>Bacillati</taxon>
        <taxon>Cyanobacteriota</taxon>
        <taxon>Cyanophyceae</taxon>
        <taxon>Gloeobacterales</taxon>
        <taxon>Gloeobacteraceae</taxon>
        <taxon>Gloeobacter</taxon>
    </lineage>
</organism>
<dbReference type="Proteomes" id="UP000000557">
    <property type="component" value="Chromosome"/>
</dbReference>
<evidence type="ECO:0000313" key="18">
    <source>
        <dbReference type="EMBL" id="BAC88290.1"/>
    </source>
</evidence>
<accession>Q7NNR1</accession>
<dbReference type="InterPro" id="IPR037066">
    <property type="entry name" value="Plug_dom_sf"/>
</dbReference>
<dbReference type="Pfam" id="PF07715">
    <property type="entry name" value="Plug"/>
    <property type="match status" value="1"/>
</dbReference>
<dbReference type="AlphaFoldDB" id="Q7NNR1"/>
<dbReference type="CDD" id="cd01347">
    <property type="entry name" value="ligand_gated_channel"/>
    <property type="match status" value="1"/>
</dbReference>
<dbReference type="InParanoid" id="Q7NNR1"/>
<evidence type="ECO:0000256" key="4">
    <source>
        <dbReference type="ARBA" id="ARBA00022452"/>
    </source>
</evidence>
<sequence length="786" mass="86890">MSAQTVHGKGFGPFSPAVSTPAFTTLLSRSRKMERALSNVRRGSLAVLIGVLCVSGRSLAAPVAPPAGSDAVMRRAELPPVATEARFLAQQEPLVPVTPTAQTPDPEKPAPSPQQEEELEEVTVQGTRSYRVKRSSTATKTDTDVMDVPQSIQIVPQQVLLDQNVNTLTEALRNVASVTTEFRDGTGADFYAARGFQIGADNIRLDGFRTSTRTELYNVGIEQVEVLKGPSAVLYGDMEPGGLINLVSKKPQPVPFGTVALNVGSYGNVWTTLDTTGPLNAAKTLTYRLSTRQESANSFRDLVNGNKFFVAPALSWQISERLRWDLRVGYQYLFRVSEFGLIAPTREFSSVNTLPLNRFYGEPSDNVTSYQTNVTSTLEYKFGDDWTLRNLLGYSGYRVIWQPTQPLAVLEDGRTLERNQFVFDETTERYNAELNLTGRFATGAVRHQLFAGIDYTRSSRPSVFLDGPTTPIDLYNPVYTNPPRSLQPTSGSASDSSEFNNRFGISLQDQIDLGDNFKLLLGGRYSFYDAGRYQELPPQAPTFNNAQRFSPRVGAVWRPTDWLSLYASYSDAFTPASGRSATGQLFKPITGTQYEVGAKAELFGGGLLATVALYELTKQNVLTRDPDNPQFSIQTGEVQSKGFEVDLSGRPLPGWDIYASYAYVDARFTRDNVIAPGTEVGGVPRNTLSLWSKYEFGGDLRGLSVGAGLYWSDNRWNVFSTANLFQVPGYTTFDAMVAYRFDPRWKVQVNLKNLFNRRYYTDSDDSLVFIPPGAPTTVDVSLSYTF</sequence>
<dbReference type="eggNOG" id="COG4773">
    <property type="taxonomic scope" value="Bacteria"/>
</dbReference>
<feature type="region of interest" description="Disordered" evidence="15">
    <location>
        <begin position="91"/>
        <end position="130"/>
    </location>
</feature>
<dbReference type="FunFam" id="2.170.130.10:FF:000001">
    <property type="entry name" value="Catecholate siderophore TonB-dependent receptor"/>
    <property type="match status" value="1"/>
</dbReference>
<dbReference type="PhylomeDB" id="Q7NNR1"/>
<evidence type="ECO:0000256" key="11">
    <source>
        <dbReference type="ARBA" id="ARBA00023136"/>
    </source>
</evidence>
<dbReference type="Pfam" id="PF00593">
    <property type="entry name" value="TonB_dep_Rec_b-barrel"/>
    <property type="match status" value="1"/>
</dbReference>
<keyword evidence="12 13" id="KW-0998">Cell outer membrane</keyword>
<evidence type="ECO:0000256" key="13">
    <source>
        <dbReference type="PROSITE-ProRule" id="PRU01360"/>
    </source>
</evidence>
<keyword evidence="4 13" id="KW-1134">Transmembrane beta strand</keyword>
<evidence type="ECO:0000256" key="15">
    <source>
        <dbReference type="SAM" id="MobiDB-lite"/>
    </source>
</evidence>
<evidence type="ECO:0000256" key="14">
    <source>
        <dbReference type="RuleBase" id="RU003357"/>
    </source>
</evidence>
<dbReference type="InterPro" id="IPR039426">
    <property type="entry name" value="TonB-dep_rcpt-like"/>
</dbReference>
<dbReference type="GO" id="GO:0009279">
    <property type="term" value="C:cell outer membrane"/>
    <property type="evidence" value="ECO:0000318"/>
    <property type="project" value="GO_Central"/>
</dbReference>
<keyword evidence="3 13" id="KW-0813">Transport</keyword>
<dbReference type="GO" id="GO:0015344">
    <property type="term" value="F:siderophore uptake transmembrane transporter activity"/>
    <property type="evidence" value="ECO:0000318"/>
    <property type="project" value="GO_Central"/>
</dbReference>
<gene>
    <name evidence="18" type="ordered locus">glr0349</name>
</gene>
<comment type="subcellular location">
    <subcellularLocation>
        <location evidence="1 13">Cell outer membrane</location>
        <topology evidence="1 13">Multi-pass membrane protein</topology>
    </subcellularLocation>
</comment>
<comment type="similarity">
    <text evidence="2 13 14">Belongs to the TonB-dependent receptor family.</text>
</comment>
<evidence type="ECO:0000256" key="7">
    <source>
        <dbReference type="ARBA" id="ARBA00022729"/>
    </source>
</evidence>
<name>Q7NNR1_GLOVI</name>
<keyword evidence="19" id="KW-1185">Reference proteome</keyword>
<evidence type="ECO:0000256" key="9">
    <source>
        <dbReference type="ARBA" id="ARBA00023065"/>
    </source>
</evidence>
<dbReference type="KEGG" id="gvi:glr0349"/>
<feature type="domain" description="TonB-dependent receptor plug" evidence="17">
    <location>
        <begin position="145"/>
        <end position="242"/>
    </location>
</feature>
<dbReference type="GO" id="GO:0015891">
    <property type="term" value="P:siderophore transport"/>
    <property type="evidence" value="ECO:0007669"/>
    <property type="project" value="InterPro"/>
</dbReference>
<dbReference type="PANTHER" id="PTHR32552:SF68">
    <property type="entry name" value="FERRICHROME OUTER MEMBRANE TRANSPORTER_PHAGE RECEPTOR"/>
    <property type="match status" value="1"/>
</dbReference>
<keyword evidence="5" id="KW-0410">Iron transport</keyword>
<reference evidence="18 19" key="1">
    <citation type="journal article" date="2003" name="DNA Res.">
        <title>Complete genome structure of Gloeobacter violaceus PCC 7421, a cyanobacterium that lacks thylakoids.</title>
        <authorList>
            <person name="Nakamura Y."/>
            <person name="Kaneko T."/>
            <person name="Sato S."/>
            <person name="Mimuro M."/>
            <person name="Miyashita H."/>
            <person name="Tsuchiya T."/>
            <person name="Sasamoto S."/>
            <person name="Watanabe A."/>
            <person name="Kawashima K."/>
            <person name="Kishida Y."/>
            <person name="Kiyokawa C."/>
            <person name="Kohara M."/>
            <person name="Matsumoto M."/>
            <person name="Matsuno A."/>
            <person name="Nakazaki N."/>
            <person name="Shimpo S."/>
            <person name="Takeuchi C."/>
            <person name="Yamada M."/>
            <person name="Tabata S."/>
        </authorList>
    </citation>
    <scope>NUCLEOTIDE SEQUENCE [LARGE SCALE GENOMIC DNA]</scope>
    <source>
        <strain evidence="19">ATCC 29082 / PCC 7421</strain>
    </source>
</reference>
<evidence type="ECO:0000259" key="17">
    <source>
        <dbReference type="Pfam" id="PF07715"/>
    </source>
</evidence>